<proteinExistence type="predicted"/>
<reference evidence="1 2" key="1">
    <citation type="journal article" date="2024" name="J Genomics">
        <title>Draft genome sequencing and assembly of Favolaschia claudopus CIRM-BRFM 2984 isolated from oak limbs.</title>
        <authorList>
            <person name="Navarro D."/>
            <person name="Drula E."/>
            <person name="Chaduli D."/>
            <person name="Cazenave R."/>
            <person name="Ahrendt S."/>
            <person name="Wang J."/>
            <person name="Lipzen A."/>
            <person name="Daum C."/>
            <person name="Barry K."/>
            <person name="Grigoriev I.V."/>
            <person name="Favel A."/>
            <person name="Rosso M.N."/>
            <person name="Martin F."/>
        </authorList>
    </citation>
    <scope>NUCLEOTIDE SEQUENCE [LARGE SCALE GENOMIC DNA]</scope>
    <source>
        <strain evidence="1 2">CIRM-BRFM 2984</strain>
    </source>
</reference>
<evidence type="ECO:0008006" key="3">
    <source>
        <dbReference type="Google" id="ProtNLM"/>
    </source>
</evidence>
<accession>A0AAV9ZF60</accession>
<comment type="caution">
    <text evidence="1">The sequence shown here is derived from an EMBL/GenBank/DDBJ whole genome shotgun (WGS) entry which is preliminary data.</text>
</comment>
<evidence type="ECO:0000313" key="1">
    <source>
        <dbReference type="EMBL" id="KAK6980955.1"/>
    </source>
</evidence>
<organism evidence="1 2">
    <name type="scientific">Favolaschia claudopus</name>
    <dbReference type="NCBI Taxonomy" id="2862362"/>
    <lineage>
        <taxon>Eukaryota</taxon>
        <taxon>Fungi</taxon>
        <taxon>Dikarya</taxon>
        <taxon>Basidiomycota</taxon>
        <taxon>Agaricomycotina</taxon>
        <taxon>Agaricomycetes</taxon>
        <taxon>Agaricomycetidae</taxon>
        <taxon>Agaricales</taxon>
        <taxon>Marasmiineae</taxon>
        <taxon>Mycenaceae</taxon>
        <taxon>Favolaschia</taxon>
    </lineage>
</organism>
<dbReference type="Proteomes" id="UP001362999">
    <property type="component" value="Unassembled WGS sequence"/>
</dbReference>
<name>A0AAV9ZF60_9AGAR</name>
<dbReference type="EMBL" id="JAWWNJ010000155">
    <property type="protein sequence ID" value="KAK6980955.1"/>
    <property type="molecule type" value="Genomic_DNA"/>
</dbReference>
<gene>
    <name evidence="1" type="ORF">R3P38DRAFT_3294142</name>
</gene>
<dbReference type="AlphaFoldDB" id="A0AAV9ZF60"/>
<keyword evidence="2" id="KW-1185">Reference proteome</keyword>
<protein>
    <recommendedName>
        <fullName evidence="3">F-box domain-containing protein</fullName>
    </recommendedName>
</protein>
<sequence length="535" mass="60322">MHPGLARFTDLPDELIISIFEDPEFSVESLYFMALLSRRLHRIALAIYFSRHKIDLSTKKLTVYLKGDDSLDTLSFLRLSLHIDSLEYLSCTIPHPSCTVIHPVVNQMNRLRSLISRLSSIEEVILIFADGHASETYRCLAFGDDARLKAWAHMLGELLHDIVQAGCKHLTVVNGSYLTGTYEILPVSSRPLFIKRIIYSHSSTVPGFRRSWPQGTEDTRVPVLEPSPKEPFLLSSLCIESPIFLIPPALDWTLSALRHAPITSLTIAVPSARLRDSTELWTHILPSIAFAAGPHLTNLKLTEVKAQHADLVLSVLVVNLPHLTNLDIDFLHWFWHLELSTPPKTSRRSLKRLTFLRTIPILAEHLLSRWSLPALRDLTLIWWIPDGQASEFHFVRPLLSVMRTLSKSSSLIALRRRPSSVHISLSITARHSIQSFADRVLSYHLLPQSASLPNFFRLVERIEMTGLYVSYISPLKHGDPLLKFVDLFSQVEELELQTSGSVGEVKDLVNGLQVHATLRRIVVDGDVYSLSAGPV</sequence>
<evidence type="ECO:0000313" key="2">
    <source>
        <dbReference type="Proteomes" id="UP001362999"/>
    </source>
</evidence>